<keyword evidence="4" id="KW-0472">Membrane</keyword>
<evidence type="ECO:0000313" key="7">
    <source>
        <dbReference type="EMBL" id="NXW36914.1"/>
    </source>
</evidence>
<feature type="non-terminal residue" evidence="7">
    <location>
        <position position="325"/>
    </location>
</feature>
<dbReference type="PANTHER" id="PTHR17615">
    <property type="entry name" value="PROTEIN FAM189A"/>
    <property type="match status" value="1"/>
</dbReference>
<dbReference type="GO" id="GO:0016020">
    <property type="term" value="C:membrane"/>
    <property type="evidence" value="ECO:0007669"/>
    <property type="project" value="UniProtKB-SubCell"/>
</dbReference>
<feature type="region of interest" description="Disordered" evidence="6">
    <location>
        <begin position="68"/>
        <end position="92"/>
    </location>
</feature>
<evidence type="ECO:0000256" key="4">
    <source>
        <dbReference type="ARBA" id="ARBA00023136"/>
    </source>
</evidence>
<evidence type="ECO:0000256" key="1">
    <source>
        <dbReference type="ARBA" id="ARBA00004370"/>
    </source>
</evidence>
<keyword evidence="8" id="KW-1185">Reference proteome</keyword>
<evidence type="ECO:0000256" key="5">
    <source>
        <dbReference type="ARBA" id="ARBA00034309"/>
    </source>
</evidence>
<dbReference type="EMBL" id="VZZW01002035">
    <property type="protein sequence ID" value="NXW36914.1"/>
    <property type="molecule type" value="Genomic_DNA"/>
</dbReference>
<dbReference type="AlphaFoldDB" id="A0A7L4BIC6"/>
<dbReference type="InterPro" id="IPR030431">
    <property type="entry name" value="ENTREP1-3"/>
</dbReference>
<comment type="similarity">
    <text evidence="5">Belongs to the ENTREP family.</text>
</comment>
<feature type="region of interest" description="Disordered" evidence="6">
    <location>
        <begin position="248"/>
        <end position="292"/>
    </location>
</feature>
<dbReference type="PANTHER" id="PTHR17615:SF7">
    <property type="entry name" value="PROTEIN ENTREP3"/>
    <property type="match status" value="1"/>
</dbReference>
<organism evidence="7 8">
    <name type="scientific">Phaetusa simplex</name>
    <name type="common">large-billed tern</name>
    <dbReference type="NCBI Taxonomy" id="297813"/>
    <lineage>
        <taxon>Eukaryota</taxon>
        <taxon>Metazoa</taxon>
        <taxon>Chordata</taxon>
        <taxon>Craniata</taxon>
        <taxon>Vertebrata</taxon>
        <taxon>Euteleostomi</taxon>
        <taxon>Archelosauria</taxon>
        <taxon>Archosauria</taxon>
        <taxon>Dinosauria</taxon>
        <taxon>Saurischia</taxon>
        <taxon>Theropoda</taxon>
        <taxon>Coelurosauria</taxon>
        <taxon>Aves</taxon>
        <taxon>Neognathae</taxon>
        <taxon>Neoaves</taxon>
        <taxon>Charadriiformes</taxon>
        <taxon>Laridae</taxon>
        <taxon>Phaetusa</taxon>
    </lineage>
</organism>
<dbReference type="Proteomes" id="UP000556165">
    <property type="component" value="Unassembled WGS sequence"/>
</dbReference>
<evidence type="ECO:0000256" key="3">
    <source>
        <dbReference type="ARBA" id="ARBA00022989"/>
    </source>
</evidence>
<sequence>MDSGSLIMSEIMDIPGDSSPSEDSCLLELQGSMRSVDYVLFRSIQRSRADYCLSVDCVQCSHHARSPTLGLQGPFEEPPQPRARGERSYSCSTAEPGHDGILVGGAGTHSCNRLEGLSRCVGPCFPETSCPSSPAPGLSQRPLVRSHSDPGVLTAGHAADFREVLYTKALEDTLSNSSADTGLCSEACLLRRSHCDSPPWCRAGSVGKNKLLPSKKVTQQLSKTTTRSLGDLKVCRGTRGLVARFLQRPKRSPAAGTEVPGHSSQGHKQVPWSARPGAERPHEGIHLQSCGDLSSTSSLRRLLSAHRLERSRPRSLSGTCKESVL</sequence>
<proteinExistence type="inferred from homology"/>
<name>A0A7L4BIC6_9CHAR</name>
<accession>A0A7L4BIC6</accession>
<evidence type="ECO:0000256" key="6">
    <source>
        <dbReference type="SAM" id="MobiDB-lite"/>
    </source>
</evidence>
<reference evidence="7 8" key="1">
    <citation type="submission" date="2019-09" db="EMBL/GenBank/DDBJ databases">
        <title>Bird 10,000 Genomes (B10K) Project - Family phase.</title>
        <authorList>
            <person name="Zhang G."/>
        </authorList>
    </citation>
    <scope>NUCLEOTIDE SEQUENCE [LARGE SCALE GENOMIC DNA]</scope>
    <source>
        <strain evidence="7">B10K-DU-009-16</strain>
        <tissue evidence="7">Muscle</tissue>
    </source>
</reference>
<comment type="caution">
    <text evidence="7">The sequence shown here is derived from an EMBL/GenBank/DDBJ whole genome shotgun (WGS) entry which is preliminary data.</text>
</comment>
<keyword evidence="2" id="KW-0812">Transmembrane</keyword>
<protein>
    <submittedName>
        <fullName evidence="7">F189B protein</fullName>
    </submittedName>
</protein>
<comment type="subcellular location">
    <subcellularLocation>
        <location evidence="1">Membrane</location>
    </subcellularLocation>
</comment>
<keyword evidence="3" id="KW-1133">Transmembrane helix</keyword>
<evidence type="ECO:0000256" key="2">
    <source>
        <dbReference type="ARBA" id="ARBA00022692"/>
    </source>
</evidence>
<feature type="non-terminal residue" evidence="7">
    <location>
        <position position="1"/>
    </location>
</feature>
<evidence type="ECO:0000313" key="8">
    <source>
        <dbReference type="Proteomes" id="UP000556165"/>
    </source>
</evidence>
<gene>
    <name evidence="7" type="primary">Fam189b_1</name>
    <name evidence="7" type="ORF">PHASIM_R15159</name>
</gene>